<comment type="similarity">
    <text evidence="1">Belongs to the thaumatin family.</text>
</comment>
<dbReference type="Proteomes" id="UP000237347">
    <property type="component" value="Unassembled WGS sequence"/>
</dbReference>
<evidence type="ECO:0000256" key="1">
    <source>
        <dbReference type="ARBA" id="ARBA00010607"/>
    </source>
</evidence>
<dbReference type="AlphaFoldDB" id="A0AAW0KLC4"/>
<gene>
    <name evidence="2" type="ORF">CFP56_019027</name>
</gene>
<dbReference type="EMBL" id="PKMF04000297">
    <property type="protein sequence ID" value="KAK7838851.1"/>
    <property type="molecule type" value="Genomic_DNA"/>
</dbReference>
<dbReference type="InterPro" id="IPR001938">
    <property type="entry name" value="Thaumatin"/>
</dbReference>
<proteinExistence type="inferred from homology"/>
<dbReference type="PROSITE" id="PS51367">
    <property type="entry name" value="THAUMATIN_2"/>
    <property type="match status" value="1"/>
</dbReference>
<accession>A0AAW0KLC4</accession>
<protein>
    <submittedName>
        <fullName evidence="2">Uncharacterized protein</fullName>
    </submittedName>
</protein>
<evidence type="ECO:0000313" key="2">
    <source>
        <dbReference type="EMBL" id="KAK7838851.1"/>
    </source>
</evidence>
<sequence length="87" mass="9532">MTLLNFNINQSLVSYEVNLNHGHNVVVRIEPIGGTLDNGSGPCPTVECACQSNEYSTSFKKICNLAHTYPSDNQPPIYSCRGAMSRI</sequence>
<comment type="caution">
    <text evidence="2">The sequence shown here is derived from an EMBL/GenBank/DDBJ whole genome shotgun (WGS) entry which is preliminary data.</text>
</comment>
<keyword evidence="3" id="KW-1185">Reference proteome</keyword>
<name>A0AAW0KLC4_QUESU</name>
<dbReference type="InterPro" id="IPR037176">
    <property type="entry name" value="Osmotin/thaumatin-like_sf"/>
</dbReference>
<evidence type="ECO:0000313" key="3">
    <source>
        <dbReference type="Proteomes" id="UP000237347"/>
    </source>
</evidence>
<dbReference type="SUPFAM" id="SSF49870">
    <property type="entry name" value="Osmotin, thaumatin-like protein"/>
    <property type="match status" value="1"/>
</dbReference>
<organism evidence="2 3">
    <name type="scientific">Quercus suber</name>
    <name type="common">Cork oak</name>
    <dbReference type="NCBI Taxonomy" id="58331"/>
    <lineage>
        <taxon>Eukaryota</taxon>
        <taxon>Viridiplantae</taxon>
        <taxon>Streptophyta</taxon>
        <taxon>Embryophyta</taxon>
        <taxon>Tracheophyta</taxon>
        <taxon>Spermatophyta</taxon>
        <taxon>Magnoliopsida</taxon>
        <taxon>eudicotyledons</taxon>
        <taxon>Gunneridae</taxon>
        <taxon>Pentapetalae</taxon>
        <taxon>rosids</taxon>
        <taxon>fabids</taxon>
        <taxon>Fagales</taxon>
        <taxon>Fagaceae</taxon>
        <taxon>Quercus</taxon>
    </lineage>
</organism>
<reference evidence="2 3" key="1">
    <citation type="journal article" date="2018" name="Sci. Data">
        <title>The draft genome sequence of cork oak.</title>
        <authorList>
            <person name="Ramos A.M."/>
            <person name="Usie A."/>
            <person name="Barbosa P."/>
            <person name="Barros P.M."/>
            <person name="Capote T."/>
            <person name="Chaves I."/>
            <person name="Simoes F."/>
            <person name="Abreu I."/>
            <person name="Carrasquinho I."/>
            <person name="Faro C."/>
            <person name="Guimaraes J.B."/>
            <person name="Mendonca D."/>
            <person name="Nobrega F."/>
            <person name="Rodrigues L."/>
            <person name="Saibo N.J.M."/>
            <person name="Varela M.C."/>
            <person name="Egas C."/>
            <person name="Matos J."/>
            <person name="Miguel C.M."/>
            <person name="Oliveira M.M."/>
            <person name="Ricardo C.P."/>
            <person name="Goncalves S."/>
        </authorList>
    </citation>
    <scope>NUCLEOTIDE SEQUENCE [LARGE SCALE GENOMIC DNA]</scope>
    <source>
        <strain evidence="3">cv. HL8</strain>
    </source>
</reference>